<reference evidence="1" key="1">
    <citation type="submission" date="2020-09" db="EMBL/GenBank/DDBJ databases">
        <title>Desulfogranum mesoprofundum gen. nov., sp. nov., a novel mesophilic, sulfate-reducing chemolithoautotroph isolated from a deep-sea hydrothermal vent chimney in the Suiyo Seamount.</title>
        <authorList>
            <person name="Hashimoto Y."/>
            <person name="Nakagawa S."/>
        </authorList>
    </citation>
    <scope>NUCLEOTIDE SEQUENCE</scope>
    <source>
        <strain evidence="1">KT2</strain>
    </source>
</reference>
<accession>A0A8D5FXH4</accession>
<dbReference type="RefSeq" id="WP_228854199.1">
    <property type="nucleotide sequence ID" value="NZ_AP024086.1"/>
</dbReference>
<gene>
    <name evidence="1" type="ORF">DGMP_24650</name>
</gene>
<dbReference type="AlphaFoldDB" id="A0A8D5FXH4"/>
<protein>
    <submittedName>
        <fullName evidence="1">Uncharacterized protein</fullName>
    </submittedName>
</protein>
<keyword evidence="2" id="KW-1185">Reference proteome</keyword>
<evidence type="ECO:0000313" key="1">
    <source>
        <dbReference type="EMBL" id="BCL61772.1"/>
    </source>
</evidence>
<evidence type="ECO:0000313" key="2">
    <source>
        <dbReference type="Proteomes" id="UP000826725"/>
    </source>
</evidence>
<organism evidence="1 2">
    <name type="scientific">Desulfomarina profundi</name>
    <dbReference type="NCBI Taxonomy" id="2772557"/>
    <lineage>
        <taxon>Bacteria</taxon>
        <taxon>Pseudomonadati</taxon>
        <taxon>Thermodesulfobacteriota</taxon>
        <taxon>Desulfobulbia</taxon>
        <taxon>Desulfobulbales</taxon>
        <taxon>Desulfobulbaceae</taxon>
        <taxon>Desulfomarina</taxon>
    </lineage>
</organism>
<sequence>MNTIGALTSVLFEHYPELDRKVDFRIEYVFNVPVNGIFDDYSNQYYSLVLKLDGFDVFQDSFLKWVEISGGYYTRGYEDPGEANSRSLYGGISINLAKLLYQNGWSKTGKTLEYFQLPYSTLKVSKNLD</sequence>
<proteinExistence type="predicted"/>
<dbReference type="KEGG" id="dbk:DGMP_24650"/>
<name>A0A8D5FXH4_9BACT</name>
<dbReference type="EMBL" id="AP024086">
    <property type="protein sequence ID" value="BCL61772.1"/>
    <property type="molecule type" value="Genomic_DNA"/>
</dbReference>
<dbReference type="Proteomes" id="UP000826725">
    <property type="component" value="Chromosome"/>
</dbReference>